<dbReference type="InterPro" id="IPR012674">
    <property type="entry name" value="Calycin"/>
</dbReference>
<proteinExistence type="inferred from homology"/>
<feature type="domain" description="Lipocalin/cytosolic fatty-acid binding" evidence="11">
    <location>
        <begin position="43"/>
        <end position="190"/>
    </location>
</feature>
<evidence type="ECO:0000256" key="4">
    <source>
        <dbReference type="ARBA" id="ARBA00022448"/>
    </source>
</evidence>
<evidence type="ECO:0000256" key="6">
    <source>
        <dbReference type="ARBA" id="ARBA00022729"/>
    </source>
</evidence>
<dbReference type="GO" id="GO:0008289">
    <property type="term" value="F:lipid binding"/>
    <property type="evidence" value="ECO:0007669"/>
    <property type="project" value="UniProtKB-KW"/>
</dbReference>
<evidence type="ECO:0000259" key="11">
    <source>
        <dbReference type="Pfam" id="PF08212"/>
    </source>
</evidence>
<dbReference type="GO" id="GO:0031409">
    <property type="term" value="F:pigment binding"/>
    <property type="evidence" value="ECO:0007669"/>
    <property type="project" value="InterPro"/>
</dbReference>
<dbReference type="PANTHER" id="PTHR10612:SF34">
    <property type="entry name" value="APOLIPOPROTEIN D"/>
    <property type="match status" value="1"/>
</dbReference>
<dbReference type="FunFam" id="2.40.128.20:FF:000003">
    <property type="entry name" value="Apolipoprotein D"/>
    <property type="match status" value="1"/>
</dbReference>
<dbReference type="Pfam" id="PF08212">
    <property type="entry name" value="Lipocalin_2"/>
    <property type="match status" value="1"/>
</dbReference>
<evidence type="ECO:0000256" key="3">
    <source>
        <dbReference type="ARBA" id="ARBA00019890"/>
    </source>
</evidence>
<name>A0A1I8MH99_MUSDO</name>
<dbReference type="Gene3D" id="2.40.128.20">
    <property type="match status" value="1"/>
</dbReference>
<comment type="subcellular location">
    <subcellularLocation>
        <location evidence="1">Secreted</location>
    </subcellularLocation>
</comment>
<keyword evidence="4" id="KW-0813">Transport</keyword>
<gene>
    <name evidence="12" type="primary">101890311</name>
    <name evidence="14" type="synonym">LOC101890311</name>
</gene>
<evidence type="ECO:0000313" key="14">
    <source>
        <dbReference type="RefSeq" id="XP_005181379.1"/>
    </source>
</evidence>
<dbReference type="PIRSF" id="PIRSF036893">
    <property type="entry name" value="Lipocalin_ApoD"/>
    <property type="match status" value="1"/>
</dbReference>
<keyword evidence="9" id="KW-0325">Glycoprotein</keyword>
<evidence type="ECO:0000256" key="5">
    <source>
        <dbReference type="ARBA" id="ARBA00022525"/>
    </source>
</evidence>
<evidence type="ECO:0000256" key="9">
    <source>
        <dbReference type="ARBA" id="ARBA00023180"/>
    </source>
</evidence>
<evidence type="ECO:0000313" key="13">
    <source>
        <dbReference type="Proteomes" id="UP001652621"/>
    </source>
</evidence>
<dbReference type="CDD" id="cd19437">
    <property type="entry name" value="lipocalin_apoD-like"/>
    <property type="match status" value="1"/>
</dbReference>
<dbReference type="KEGG" id="mde:101890311"/>
<evidence type="ECO:0000256" key="2">
    <source>
        <dbReference type="ARBA" id="ARBA00006889"/>
    </source>
</evidence>
<keyword evidence="7" id="KW-0446">Lipid-binding</keyword>
<dbReference type="GO" id="GO:0005737">
    <property type="term" value="C:cytoplasm"/>
    <property type="evidence" value="ECO:0007669"/>
    <property type="project" value="TreeGrafter"/>
</dbReference>
<dbReference type="PRINTS" id="PR01273">
    <property type="entry name" value="INVTBRTCOLOR"/>
</dbReference>
<dbReference type="GO" id="GO:0005576">
    <property type="term" value="C:extracellular region"/>
    <property type="evidence" value="ECO:0007669"/>
    <property type="project" value="UniProtKB-SubCell"/>
</dbReference>
<evidence type="ECO:0000256" key="10">
    <source>
        <dbReference type="PIRNR" id="PIRNR036893"/>
    </source>
</evidence>
<dbReference type="OrthoDB" id="565904at2759"/>
<comment type="similarity">
    <text evidence="2 10">Belongs to the calycin superfamily. Lipocalin family.</text>
</comment>
<sequence length="195" mass="20943">MAIVSGKSTLITVALVAMAAHLGMAQVVSPNCCPTNVEVVPSFDLSKYLGLWYEYAKYPVYFEADGVCITAEYSLSADGSVGVKNSQVNGTTGQPEDILGTASVVSNAKLLVKFPVSPAFDVSSNYWVLDTDYSSYSVVYSCQELPNAQSSTIVWILTRQRLPSEHTVQTALNVLKKNGISLDPLTVTNQVACCN</sequence>
<evidence type="ECO:0000256" key="8">
    <source>
        <dbReference type="ARBA" id="ARBA00023157"/>
    </source>
</evidence>
<keyword evidence="6 10" id="KW-0732">Signal</keyword>
<dbReference type="Proteomes" id="UP001652621">
    <property type="component" value="Unplaced"/>
</dbReference>
<dbReference type="AlphaFoldDB" id="A0A1I8MH99"/>
<protein>
    <recommendedName>
        <fullName evidence="3">Apolipoprotein D</fullName>
    </recommendedName>
</protein>
<dbReference type="EnsemblMetazoa" id="MDOA004882-RA">
    <property type="protein sequence ID" value="MDOA004882-PA"/>
    <property type="gene ID" value="MDOA004882"/>
</dbReference>
<reference evidence="12" key="1">
    <citation type="submission" date="2020-05" db="UniProtKB">
        <authorList>
            <consortium name="EnsemblMetazoa"/>
        </authorList>
    </citation>
    <scope>IDENTIFICATION</scope>
    <source>
        <strain evidence="12">Aabys</strain>
    </source>
</reference>
<feature type="signal peptide" evidence="10">
    <location>
        <begin position="1"/>
        <end position="25"/>
    </location>
</feature>
<evidence type="ECO:0000313" key="12">
    <source>
        <dbReference type="EnsemblMetazoa" id="MDOA004882-PA"/>
    </source>
</evidence>
<dbReference type="PANTHER" id="PTHR10612">
    <property type="entry name" value="APOLIPOPROTEIN D"/>
    <property type="match status" value="1"/>
</dbReference>
<keyword evidence="5" id="KW-0964">Secreted</keyword>
<dbReference type="InterPro" id="IPR003057">
    <property type="entry name" value="Invtbrt_color"/>
</dbReference>
<dbReference type="InterPro" id="IPR000566">
    <property type="entry name" value="Lipocln_cytosolic_FA-bd_dom"/>
</dbReference>
<reference evidence="14" key="2">
    <citation type="submission" date="2025-04" db="UniProtKB">
        <authorList>
            <consortium name="RefSeq"/>
        </authorList>
    </citation>
    <scope>IDENTIFICATION</scope>
    <source>
        <strain evidence="14">Aabys</strain>
    </source>
</reference>
<dbReference type="VEuPathDB" id="VectorBase:MDOMA2_017277"/>
<dbReference type="GO" id="GO:0000302">
    <property type="term" value="P:response to reactive oxygen species"/>
    <property type="evidence" value="ECO:0007669"/>
    <property type="project" value="TreeGrafter"/>
</dbReference>
<feature type="chain" id="PRO_5044535623" description="Apolipoprotein D" evidence="10">
    <location>
        <begin position="26"/>
        <end position="195"/>
    </location>
</feature>
<accession>A0A1I8MH99</accession>
<dbReference type="GeneID" id="101890311"/>
<evidence type="ECO:0000256" key="1">
    <source>
        <dbReference type="ARBA" id="ARBA00004613"/>
    </source>
</evidence>
<organism evidence="12">
    <name type="scientific">Musca domestica</name>
    <name type="common">House fly</name>
    <dbReference type="NCBI Taxonomy" id="7370"/>
    <lineage>
        <taxon>Eukaryota</taxon>
        <taxon>Metazoa</taxon>
        <taxon>Ecdysozoa</taxon>
        <taxon>Arthropoda</taxon>
        <taxon>Hexapoda</taxon>
        <taxon>Insecta</taxon>
        <taxon>Pterygota</taxon>
        <taxon>Neoptera</taxon>
        <taxon>Endopterygota</taxon>
        <taxon>Diptera</taxon>
        <taxon>Brachycera</taxon>
        <taxon>Muscomorpha</taxon>
        <taxon>Muscoidea</taxon>
        <taxon>Muscidae</taxon>
        <taxon>Musca</taxon>
    </lineage>
</organism>
<dbReference type="GO" id="GO:0006629">
    <property type="term" value="P:lipid metabolic process"/>
    <property type="evidence" value="ECO:0007669"/>
    <property type="project" value="TreeGrafter"/>
</dbReference>
<dbReference type="RefSeq" id="XP_005181379.1">
    <property type="nucleotide sequence ID" value="XM_005181322.3"/>
</dbReference>
<dbReference type="SUPFAM" id="SSF50814">
    <property type="entry name" value="Lipocalins"/>
    <property type="match status" value="1"/>
</dbReference>
<evidence type="ECO:0000256" key="7">
    <source>
        <dbReference type="ARBA" id="ARBA00023121"/>
    </source>
</evidence>
<keyword evidence="13" id="KW-1185">Reference proteome</keyword>
<dbReference type="InterPro" id="IPR022271">
    <property type="entry name" value="Lipocalin_ApoD"/>
</dbReference>
<dbReference type="eggNOG" id="KOG4824">
    <property type="taxonomic scope" value="Eukaryota"/>
</dbReference>
<keyword evidence="8" id="KW-1015">Disulfide bond</keyword>
<dbReference type="VEuPathDB" id="VectorBase:MDOA004882"/>